<dbReference type="InterPro" id="IPR019734">
    <property type="entry name" value="TPR_rpt"/>
</dbReference>
<gene>
    <name evidence="6" type="ORF">PGX00_16130</name>
</gene>
<keyword evidence="7" id="KW-1185">Reference proteome</keyword>
<dbReference type="SUPFAM" id="SSF48452">
    <property type="entry name" value="TPR-like"/>
    <property type="match status" value="2"/>
</dbReference>
<dbReference type="Proteomes" id="UP001210678">
    <property type="component" value="Unassembled WGS sequence"/>
</dbReference>
<dbReference type="PROSITE" id="PS50887">
    <property type="entry name" value="GGDEF"/>
    <property type="match status" value="1"/>
</dbReference>
<keyword evidence="4" id="KW-0472">Membrane</keyword>
<dbReference type="Gene3D" id="1.25.40.10">
    <property type="entry name" value="Tetratricopeptide repeat domain"/>
    <property type="match status" value="2"/>
</dbReference>
<dbReference type="CDD" id="cd01949">
    <property type="entry name" value="GGDEF"/>
    <property type="match status" value="1"/>
</dbReference>
<keyword evidence="4" id="KW-0812">Transmembrane</keyword>
<evidence type="ECO:0000313" key="7">
    <source>
        <dbReference type="Proteomes" id="UP001210678"/>
    </source>
</evidence>
<dbReference type="PANTHER" id="PTHR45138">
    <property type="entry name" value="REGULATORY COMPONENTS OF SENSORY TRANSDUCTION SYSTEM"/>
    <property type="match status" value="1"/>
</dbReference>
<dbReference type="Gene3D" id="3.30.70.270">
    <property type="match status" value="1"/>
</dbReference>
<dbReference type="PANTHER" id="PTHR45138:SF9">
    <property type="entry name" value="DIGUANYLATE CYCLASE DGCM-RELATED"/>
    <property type="match status" value="1"/>
</dbReference>
<comment type="catalytic activity">
    <reaction evidence="2">
        <text>2 GTP = 3',3'-c-di-GMP + 2 diphosphate</text>
        <dbReference type="Rhea" id="RHEA:24898"/>
        <dbReference type="ChEBI" id="CHEBI:33019"/>
        <dbReference type="ChEBI" id="CHEBI:37565"/>
        <dbReference type="ChEBI" id="CHEBI:58805"/>
        <dbReference type="EC" id="2.7.7.65"/>
    </reaction>
</comment>
<dbReference type="InterPro" id="IPR043128">
    <property type="entry name" value="Rev_trsase/Diguanyl_cyclase"/>
</dbReference>
<dbReference type="SMART" id="SM00028">
    <property type="entry name" value="TPR"/>
    <property type="match status" value="5"/>
</dbReference>
<dbReference type="Pfam" id="PF13424">
    <property type="entry name" value="TPR_12"/>
    <property type="match status" value="2"/>
</dbReference>
<feature type="domain" description="GGDEF" evidence="5">
    <location>
        <begin position="548"/>
        <end position="676"/>
    </location>
</feature>
<evidence type="ECO:0000256" key="2">
    <source>
        <dbReference type="ARBA" id="ARBA00034247"/>
    </source>
</evidence>
<dbReference type="InterPro" id="IPR050469">
    <property type="entry name" value="Diguanylate_Cyclase"/>
</dbReference>
<dbReference type="NCBIfam" id="TIGR00254">
    <property type="entry name" value="GGDEF"/>
    <property type="match status" value="1"/>
</dbReference>
<protein>
    <recommendedName>
        <fullName evidence="1">diguanylate cyclase</fullName>
        <ecNumber evidence="1">2.7.7.65</ecNumber>
    </recommendedName>
</protein>
<dbReference type="InterPro" id="IPR011990">
    <property type="entry name" value="TPR-like_helical_dom_sf"/>
</dbReference>
<keyword evidence="3" id="KW-0802">TPR repeat</keyword>
<evidence type="ECO:0000259" key="5">
    <source>
        <dbReference type="PROSITE" id="PS50887"/>
    </source>
</evidence>
<name>A0ABT4YUQ0_9VIBR</name>
<proteinExistence type="predicted"/>
<reference evidence="6 7" key="1">
    <citation type="submission" date="2023-01" db="EMBL/GenBank/DDBJ databases">
        <title>Vibrio sp. KJ40-1 sp.nov, isolated from marine algae.</title>
        <authorList>
            <person name="Butt M."/>
            <person name="Kim J.M.J."/>
            <person name="Jeon C.O.C."/>
        </authorList>
    </citation>
    <scope>NUCLEOTIDE SEQUENCE [LARGE SCALE GENOMIC DNA]</scope>
    <source>
        <strain evidence="6 7">KJ40-1</strain>
    </source>
</reference>
<dbReference type="InterPro" id="IPR029787">
    <property type="entry name" value="Nucleotide_cyclase"/>
</dbReference>
<dbReference type="PROSITE" id="PS50005">
    <property type="entry name" value="TPR"/>
    <property type="match status" value="1"/>
</dbReference>
<dbReference type="SUPFAM" id="SSF55073">
    <property type="entry name" value="Nucleotide cyclase"/>
    <property type="match status" value="1"/>
</dbReference>
<comment type="caution">
    <text evidence="6">The sequence shown here is derived from an EMBL/GenBank/DDBJ whole genome shotgun (WGS) entry which is preliminary data.</text>
</comment>
<dbReference type="RefSeq" id="WP_272138471.1">
    <property type="nucleotide sequence ID" value="NZ_JAQLOI010000003.1"/>
</dbReference>
<keyword evidence="4" id="KW-1133">Transmembrane helix</keyword>
<evidence type="ECO:0000256" key="1">
    <source>
        <dbReference type="ARBA" id="ARBA00012528"/>
    </source>
</evidence>
<evidence type="ECO:0000256" key="3">
    <source>
        <dbReference type="PROSITE-ProRule" id="PRU00339"/>
    </source>
</evidence>
<dbReference type="Pfam" id="PF00990">
    <property type="entry name" value="GGDEF"/>
    <property type="match status" value="1"/>
</dbReference>
<evidence type="ECO:0000256" key="4">
    <source>
        <dbReference type="SAM" id="Phobius"/>
    </source>
</evidence>
<feature type="transmembrane region" description="Helical" evidence="4">
    <location>
        <begin position="483"/>
        <end position="502"/>
    </location>
</feature>
<organism evidence="6 7">
    <name type="scientific">Vibrio algarum</name>
    <dbReference type="NCBI Taxonomy" id="3020714"/>
    <lineage>
        <taxon>Bacteria</taxon>
        <taxon>Pseudomonadati</taxon>
        <taxon>Pseudomonadota</taxon>
        <taxon>Gammaproteobacteria</taxon>
        <taxon>Vibrionales</taxon>
        <taxon>Vibrionaceae</taxon>
        <taxon>Vibrio</taxon>
    </lineage>
</organism>
<dbReference type="EC" id="2.7.7.65" evidence="1"/>
<sequence length="676" mass="76029">MTISSRSAASEENDRSPSQFILAELNVIKQLIKENNFNDVSTRFSSLEAYAKAQSSSYDIGLVLHSRGNSLYKHKQYEEAIPEYLAAAGYLTEAQDETRKLLLLANCYHQIGQSYKHLKNVNKSVEYYQLAVDIHTLIGDQVSIGRALKNLAMSENKQGDYLKALDHALQSIEIQKRYSSPSQYAQILLHTGIIYRNIGNYEKSLVYIKQAEALYREEGDIPHLAEVENQTGLIYSQLNQYDNARSFYNETIELPKDKVKAETRAAAFRELARIELETGNLVRAGTFMDNAISIYRAMDSVEKLALSYLIKGKVEVARGYKDLGIQSFQQSFKLAVQVGSLPLQTQSLTQLASLSLPGDPKQSETLFTEALTLSKQYSSNTEQLAIYKGLKTAAKITNNLQDAFEYSEEVNRISEAIYAEHEAKKLAKEKAILESYKLEQELTDLQEKVKLEQLKVIQKNSEIKIIKQAHRISDLELSKKQTLNIFLSVFLCVMVLLAFLFYRSVVVLRKKNYELDYLAMHDSLTGCYNRRAFFSYLQKQFEAGQLGQPCTIILADLDSFKKVNDQFGHGVGDAVLCGVADILERNFTEQDCIARIGGEEFCIILPNTNATLAMSMAEGIRKQIAAKTISNVSVTCSLGIASLNASVETPDELLECADKALYQSKNDGRNRVTLWT</sequence>
<dbReference type="EMBL" id="JAQLOI010000003">
    <property type="protein sequence ID" value="MDB1125085.1"/>
    <property type="molecule type" value="Genomic_DNA"/>
</dbReference>
<dbReference type="InterPro" id="IPR000160">
    <property type="entry name" value="GGDEF_dom"/>
</dbReference>
<dbReference type="SMART" id="SM00267">
    <property type="entry name" value="GGDEF"/>
    <property type="match status" value="1"/>
</dbReference>
<evidence type="ECO:0000313" key="6">
    <source>
        <dbReference type="EMBL" id="MDB1125085.1"/>
    </source>
</evidence>
<accession>A0ABT4YUQ0</accession>
<feature type="repeat" description="TPR" evidence="3">
    <location>
        <begin position="225"/>
        <end position="258"/>
    </location>
</feature>